<dbReference type="KEGG" id="tet:TTHERM_00430100"/>
<keyword evidence="3" id="KW-1185">Reference proteome</keyword>
<dbReference type="EMBL" id="GG662532">
    <property type="protein sequence ID" value="EAR91089.2"/>
    <property type="molecule type" value="Genomic_DNA"/>
</dbReference>
<evidence type="ECO:0000256" key="1">
    <source>
        <dbReference type="SAM" id="Coils"/>
    </source>
</evidence>
<gene>
    <name evidence="2" type="ORF">TTHERM_00430100</name>
</gene>
<name>Q231F0_TETTS</name>
<organism evidence="2 3">
    <name type="scientific">Tetrahymena thermophila (strain SB210)</name>
    <dbReference type="NCBI Taxonomy" id="312017"/>
    <lineage>
        <taxon>Eukaryota</taxon>
        <taxon>Sar</taxon>
        <taxon>Alveolata</taxon>
        <taxon>Ciliophora</taxon>
        <taxon>Intramacronucleata</taxon>
        <taxon>Oligohymenophorea</taxon>
        <taxon>Hymenostomatida</taxon>
        <taxon>Tetrahymenina</taxon>
        <taxon>Tetrahymenidae</taxon>
        <taxon>Tetrahymena</taxon>
    </lineage>
</organism>
<dbReference type="Proteomes" id="UP000009168">
    <property type="component" value="Unassembled WGS sequence"/>
</dbReference>
<dbReference type="HOGENOM" id="CLU_2890769_0_0_1"/>
<reference evidence="3" key="1">
    <citation type="journal article" date="2006" name="PLoS Biol.">
        <title>Macronuclear genome sequence of the ciliate Tetrahymena thermophila, a model eukaryote.</title>
        <authorList>
            <person name="Eisen J.A."/>
            <person name="Coyne R.S."/>
            <person name="Wu M."/>
            <person name="Wu D."/>
            <person name="Thiagarajan M."/>
            <person name="Wortman J.R."/>
            <person name="Badger J.H."/>
            <person name="Ren Q."/>
            <person name="Amedeo P."/>
            <person name="Jones K.M."/>
            <person name="Tallon L.J."/>
            <person name="Delcher A.L."/>
            <person name="Salzberg S.L."/>
            <person name="Silva J.C."/>
            <person name="Haas B.J."/>
            <person name="Majoros W.H."/>
            <person name="Farzad M."/>
            <person name="Carlton J.M."/>
            <person name="Smith R.K. Jr."/>
            <person name="Garg J."/>
            <person name="Pearlman R.E."/>
            <person name="Karrer K.M."/>
            <person name="Sun L."/>
            <person name="Manning G."/>
            <person name="Elde N.C."/>
            <person name="Turkewitz A.P."/>
            <person name="Asai D.J."/>
            <person name="Wilkes D.E."/>
            <person name="Wang Y."/>
            <person name="Cai H."/>
            <person name="Collins K."/>
            <person name="Stewart B.A."/>
            <person name="Lee S.R."/>
            <person name="Wilamowska K."/>
            <person name="Weinberg Z."/>
            <person name="Ruzzo W.L."/>
            <person name="Wloga D."/>
            <person name="Gaertig J."/>
            <person name="Frankel J."/>
            <person name="Tsao C.-C."/>
            <person name="Gorovsky M.A."/>
            <person name="Keeling P.J."/>
            <person name="Waller R.F."/>
            <person name="Patron N.J."/>
            <person name="Cherry J.M."/>
            <person name="Stover N.A."/>
            <person name="Krieger C.J."/>
            <person name="del Toro C."/>
            <person name="Ryder H.F."/>
            <person name="Williamson S.C."/>
            <person name="Barbeau R.A."/>
            <person name="Hamilton E.P."/>
            <person name="Orias E."/>
        </authorList>
    </citation>
    <scope>NUCLEOTIDE SEQUENCE [LARGE SCALE GENOMIC DNA]</scope>
    <source>
        <strain evidence="3">SB210</strain>
    </source>
</reference>
<protein>
    <submittedName>
        <fullName evidence="2">Uncharacterized protein</fullName>
    </submittedName>
</protein>
<dbReference type="RefSeq" id="XP_001011334.2">
    <property type="nucleotide sequence ID" value="XM_001011334.2"/>
</dbReference>
<sequence length="262" mass="31402">MSTFYLKQVKQIIYLFLLDNNSILGYISQKDNRKAQSQSNIQGICFNQISDKSKAQCGQNEDSQDSQVKNNMLDYKKLYNNYLSGLDYIYKVNQWQNSLKNNNLNIEIQQNVLELYLKQENDIRLPHLWLKKKLTIKIKNYKQKINQIMKQNQNNAEKSLKIFLKIHLKHFQLINKGGKMIFQISINQLFNFRKQLMRYMKGHSFHYYVEKLLSYPQNLQVDASQFLVNENVECFGKFEVVEKNKCQRKFYFKKLNQMFLTV</sequence>
<keyword evidence="1" id="KW-0175">Coiled coil</keyword>
<dbReference type="InParanoid" id="Q231F0"/>
<proteinExistence type="predicted"/>
<evidence type="ECO:0000313" key="3">
    <source>
        <dbReference type="Proteomes" id="UP000009168"/>
    </source>
</evidence>
<feature type="coiled-coil region" evidence="1">
    <location>
        <begin position="131"/>
        <end position="158"/>
    </location>
</feature>
<accession>Q231F0</accession>
<dbReference type="AlphaFoldDB" id="Q231F0"/>
<dbReference type="GeneID" id="7847130"/>
<evidence type="ECO:0000313" key="2">
    <source>
        <dbReference type="EMBL" id="EAR91089.2"/>
    </source>
</evidence>